<reference evidence="11" key="1">
    <citation type="journal article" date="2013" name="Genome Announc.">
        <title>Draft genome sequence of Botrytis cinerea BcDW1, inoculum for noble rot of grape berries.</title>
        <authorList>
            <person name="Blanco-Ulate B."/>
            <person name="Allen G."/>
            <person name="Powell A.L."/>
            <person name="Cantu D."/>
        </authorList>
    </citation>
    <scope>NUCLEOTIDE SEQUENCE [LARGE SCALE GENOMIC DNA]</scope>
    <source>
        <strain evidence="11">BcDW1</strain>
    </source>
</reference>
<dbReference type="Pfam" id="PF00225">
    <property type="entry name" value="Kinesin"/>
    <property type="match status" value="1"/>
</dbReference>
<keyword evidence="4 6" id="KW-0505">Motor protein</keyword>
<organism evidence="10 11">
    <name type="scientific">Botryotinia fuckeliana (strain BcDW1)</name>
    <name type="common">Noble rot fungus</name>
    <name type="synonym">Botrytis cinerea</name>
    <dbReference type="NCBI Taxonomy" id="1290391"/>
    <lineage>
        <taxon>Eukaryota</taxon>
        <taxon>Fungi</taxon>
        <taxon>Dikarya</taxon>
        <taxon>Ascomycota</taxon>
        <taxon>Pezizomycotina</taxon>
        <taxon>Leotiomycetes</taxon>
        <taxon>Helotiales</taxon>
        <taxon>Sclerotiniaceae</taxon>
        <taxon>Botrytis</taxon>
    </lineage>
</organism>
<protein>
    <recommendedName>
        <fullName evidence="6">Kinesin-like protein</fullName>
    </recommendedName>
</protein>
<dbReference type="GO" id="GO:0005524">
    <property type="term" value="F:ATP binding"/>
    <property type="evidence" value="ECO:0007669"/>
    <property type="project" value="UniProtKB-KW"/>
</dbReference>
<dbReference type="PROSITE" id="PS50067">
    <property type="entry name" value="KINESIN_MOTOR_2"/>
    <property type="match status" value="1"/>
</dbReference>
<name>M7U6A4_BOTF1</name>
<dbReference type="GO" id="GO:0003777">
    <property type="term" value="F:microtubule motor activity"/>
    <property type="evidence" value="ECO:0007669"/>
    <property type="project" value="InterPro"/>
</dbReference>
<evidence type="ECO:0000313" key="10">
    <source>
        <dbReference type="EMBL" id="EMR82123.1"/>
    </source>
</evidence>
<dbReference type="GO" id="GO:0005874">
    <property type="term" value="C:microtubule"/>
    <property type="evidence" value="ECO:0007669"/>
    <property type="project" value="UniProtKB-KW"/>
</dbReference>
<proteinExistence type="inferred from homology"/>
<evidence type="ECO:0000256" key="4">
    <source>
        <dbReference type="ARBA" id="ARBA00023175"/>
    </source>
</evidence>
<evidence type="ECO:0000256" key="7">
    <source>
        <dbReference type="SAM" id="Coils"/>
    </source>
</evidence>
<evidence type="ECO:0000256" key="3">
    <source>
        <dbReference type="ARBA" id="ARBA00022840"/>
    </source>
</evidence>
<evidence type="ECO:0000256" key="5">
    <source>
        <dbReference type="PROSITE-ProRule" id="PRU00283"/>
    </source>
</evidence>
<dbReference type="InterPro" id="IPR036961">
    <property type="entry name" value="Kinesin_motor_dom_sf"/>
</dbReference>
<dbReference type="InterPro" id="IPR019821">
    <property type="entry name" value="Kinesin_motor_CS"/>
</dbReference>
<evidence type="ECO:0000313" key="11">
    <source>
        <dbReference type="Proteomes" id="UP000012045"/>
    </source>
</evidence>
<gene>
    <name evidence="10" type="ORF">BcDW1_9259</name>
</gene>
<dbReference type="SMART" id="SM00129">
    <property type="entry name" value="KISc"/>
    <property type="match status" value="1"/>
</dbReference>
<dbReference type="PANTHER" id="PTHR24115:SF1008">
    <property type="entry name" value="KINESIN-LIKE PROTEIN SUBITO"/>
    <property type="match status" value="1"/>
</dbReference>
<evidence type="ECO:0000256" key="6">
    <source>
        <dbReference type="RuleBase" id="RU000394"/>
    </source>
</evidence>
<comment type="similarity">
    <text evidence="5 6">Belongs to the TRAFAC class myosin-kinesin ATPase superfamily. Kinesin family.</text>
</comment>
<evidence type="ECO:0000259" key="9">
    <source>
        <dbReference type="PROSITE" id="PS50067"/>
    </source>
</evidence>
<dbReference type="InterPro" id="IPR027640">
    <property type="entry name" value="Kinesin-like_fam"/>
</dbReference>
<feature type="domain" description="Kinesin motor" evidence="9">
    <location>
        <begin position="13"/>
        <end position="563"/>
    </location>
</feature>
<keyword evidence="2 6" id="KW-0547">Nucleotide-binding</keyword>
<dbReference type="PANTHER" id="PTHR24115">
    <property type="entry name" value="KINESIN-RELATED"/>
    <property type="match status" value="1"/>
</dbReference>
<dbReference type="HOGENOM" id="CLU_004757_1_0_1"/>
<comment type="caution">
    <text evidence="5">Lacks conserved residue(s) required for the propagation of feature annotation.</text>
</comment>
<evidence type="ECO:0000256" key="2">
    <source>
        <dbReference type="ARBA" id="ARBA00022741"/>
    </source>
</evidence>
<sequence>MESPTPIDSISSLFEVYLRLRPPPISTQQLYPALPIPERFLTVEEPAEEELEDETAYPTHITLNPPNDNRRRAVEKFAFTRVFEEESSQLDVFHGTGVLPLVEGVLGPNGGEGRDALLATLGVTGSGKVDILSHTILGSRTQRGLTQLALDLLFRSIDNNILDVNSHPGLHGSIATSDPSEAQVMSAQMFLDTYYFDPASSRGSSRAPTPQVVRVPFPYHPSPTKLYPYLPPFKATGSPKSIRIVVNQDDDGKTPGCAPVPIPGESTVSMTSFIPSFMQATATAARKMISAKTPQKGDSYQPPRRAIPTRPSVLPSSPDITGITVDVDHHAEYAILISMYEVYNDRIFDLLTPATLNKSTKESRRRPLLFKPTEQSPERKVVAGLRKIICGSMKDALMVLEAGLNERRVAGTNSNSTSSRSHGFFCVEVKKRRRSRTPGAWGGSSLTIVDLAGSERARDAKTAGTTLAEAGKINESLMYLGQCLQMQSDLENYTKPNLVPFRQCKLTELLFSNSFPSHGAKPSTATQYHRNSQKAIMIVTADPLGDFNATSQILRYSALAREITVPRIPSITATILGSSQSSDRHPSYTSPTSPTFSRYRDGPHQTPTDTERETMEIAALEIARMSEEIDGLRGELERETRLRMESEAHLQSMEDRMLELEMEIREECYEEMERRIQEEGRKWMIRLEEHGEREEQWRDRKVEVVVRGLGAGIAGIAGIAGDENKENHDGDPTLGLEMENAKLLREIERLKRELNSRSPTKPRKPSHRILKESRIHAMDKSASPIPDDAPGDEGLELRDSMARLKVEDDEVGVARSASARLRIKKRDVAPGSPTKRIRKLAPRKWDFADDDDF</sequence>
<dbReference type="GO" id="GO:0005634">
    <property type="term" value="C:nucleus"/>
    <property type="evidence" value="ECO:0007669"/>
    <property type="project" value="TreeGrafter"/>
</dbReference>
<dbReference type="EMBL" id="KB708055">
    <property type="protein sequence ID" value="EMR82123.1"/>
    <property type="molecule type" value="Genomic_DNA"/>
</dbReference>
<feature type="region of interest" description="Disordered" evidence="8">
    <location>
        <begin position="576"/>
        <end position="611"/>
    </location>
</feature>
<dbReference type="SUPFAM" id="SSF52540">
    <property type="entry name" value="P-loop containing nucleoside triphosphate hydrolases"/>
    <property type="match status" value="1"/>
</dbReference>
<dbReference type="InterPro" id="IPR001752">
    <property type="entry name" value="Kinesin_motor_dom"/>
</dbReference>
<feature type="region of interest" description="Disordered" evidence="8">
    <location>
        <begin position="293"/>
        <end position="315"/>
    </location>
</feature>
<dbReference type="GO" id="GO:0005871">
    <property type="term" value="C:kinesin complex"/>
    <property type="evidence" value="ECO:0007669"/>
    <property type="project" value="TreeGrafter"/>
</dbReference>
<dbReference type="GO" id="GO:0016887">
    <property type="term" value="F:ATP hydrolysis activity"/>
    <property type="evidence" value="ECO:0007669"/>
    <property type="project" value="TreeGrafter"/>
</dbReference>
<keyword evidence="3 6" id="KW-0067">ATP-binding</keyword>
<dbReference type="STRING" id="1290391.M7U6A4"/>
<keyword evidence="1 6" id="KW-0493">Microtubule</keyword>
<dbReference type="Proteomes" id="UP000012045">
    <property type="component" value="Unassembled WGS sequence"/>
</dbReference>
<feature type="compositionally biased region" description="Basic and acidic residues" evidence="8">
    <location>
        <begin position="769"/>
        <end position="779"/>
    </location>
</feature>
<evidence type="ECO:0000256" key="8">
    <source>
        <dbReference type="SAM" id="MobiDB-lite"/>
    </source>
</evidence>
<accession>M7U6A4</accession>
<dbReference type="FunFam" id="3.40.850.10:FF:000120">
    <property type="entry name" value="Kinesin family protein"/>
    <property type="match status" value="1"/>
</dbReference>
<dbReference type="Gene3D" id="3.40.850.10">
    <property type="entry name" value="Kinesin motor domain"/>
    <property type="match status" value="2"/>
</dbReference>
<feature type="coiled-coil region" evidence="7">
    <location>
        <begin position="615"/>
        <end position="670"/>
    </location>
</feature>
<dbReference type="FunFam" id="3.40.850.10:FF:000091">
    <property type="entry name" value="Kinesin family protein"/>
    <property type="match status" value="1"/>
</dbReference>
<feature type="region of interest" description="Disordered" evidence="8">
    <location>
        <begin position="752"/>
        <end position="794"/>
    </location>
</feature>
<dbReference type="OrthoDB" id="123929at2759"/>
<keyword evidence="7" id="KW-0175">Coiled coil</keyword>
<dbReference type="PROSITE" id="PS00411">
    <property type="entry name" value="KINESIN_MOTOR_1"/>
    <property type="match status" value="1"/>
</dbReference>
<dbReference type="InterPro" id="IPR027417">
    <property type="entry name" value="P-loop_NTPase"/>
</dbReference>
<evidence type="ECO:0000256" key="1">
    <source>
        <dbReference type="ARBA" id="ARBA00022701"/>
    </source>
</evidence>
<dbReference type="AlphaFoldDB" id="M7U6A4"/>
<dbReference type="GO" id="GO:0007018">
    <property type="term" value="P:microtubule-based movement"/>
    <property type="evidence" value="ECO:0007669"/>
    <property type="project" value="InterPro"/>
</dbReference>
<dbReference type="GO" id="GO:0008017">
    <property type="term" value="F:microtubule binding"/>
    <property type="evidence" value="ECO:0007669"/>
    <property type="project" value="InterPro"/>
</dbReference>
<feature type="compositionally biased region" description="Basic and acidic residues" evidence="8">
    <location>
        <begin position="598"/>
        <end position="611"/>
    </location>
</feature>